<dbReference type="SUPFAM" id="SSF53448">
    <property type="entry name" value="Nucleotide-diphospho-sugar transferases"/>
    <property type="match status" value="1"/>
</dbReference>
<dbReference type="Gene3D" id="3.90.550.10">
    <property type="entry name" value="Spore Coat Polysaccharide Biosynthesis Protein SpsA, Chain A"/>
    <property type="match status" value="1"/>
</dbReference>
<dbReference type="NCBIfam" id="NF001183">
    <property type="entry name" value="PRK00155.1-3"/>
    <property type="match status" value="1"/>
</dbReference>
<dbReference type="Pfam" id="PF01128">
    <property type="entry name" value="IspD"/>
    <property type="match status" value="1"/>
</dbReference>
<feature type="binding site" evidence="5">
    <location>
        <begin position="7"/>
        <end position="10"/>
    </location>
    <ligand>
        <name>CTP</name>
        <dbReference type="ChEBI" id="CHEBI:37563"/>
    </ligand>
</feature>
<comment type="pathway">
    <text evidence="5">Cell wall biogenesis; poly(ribitol phosphate) teichoic acid biosynthesis.</text>
</comment>
<sequence length="245" mass="27959">MIYAAILAGGQGTRMGNTKLPKQFLNLNKTPILIHTVEKFMLNRKFDKIYIVAPKKWMTYTKDILNKHLPLTDRIEVIEGGSSRNETIMNAVTHIENQQGINDDDIIVTHDSVRPFLTHRIIEENINETLRYGAVDTVIDAIDTIVESKDDFFISNIPVRDHMYQGQTPQSFNIKVLKDTYQSLTEDERNILSDAAKILLLKGQQVRLVKGEVFNIKITTAYDLKVAEAIIRDSEITNVDTEEEL</sequence>
<proteinExistence type="inferred from homology"/>
<dbReference type="EMBL" id="JAFBCV010000023">
    <property type="protein sequence ID" value="MBM7841174.1"/>
    <property type="molecule type" value="Genomic_DNA"/>
</dbReference>
<dbReference type="PANTHER" id="PTHR32125">
    <property type="entry name" value="2-C-METHYL-D-ERYTHRITOL 4-PHOSPHATE CYTIDYLYLTRANSFERASE, CHLOROPLASTIC"/>
    <property type="match status" value="1"/>
</dbReference>
<evidence type="ECO:0000256" key="2">
    <source>
        <dbReference type="ARBA" id="ARBA00022695"/>
    </source>
</evidence>
<comment type="caution">
    <text evidence="6">The sequence shown here is derived from an EMBL/GenBank/DDBJ whole genome shotgun (WGS) entry which is preliminary data.</text>
</comment>
<comment type="catalytic activity">
    <reaction evidence="5">
        <text>D-ribitol 5-phosphate + CTP + H(+) = CDP-L-ribitol + diphosphate</text>
        <dbReference type="Rhea" id="RHEA:12456"/>
        <dbReference type="ChEBI" id="CHEBI:15378"/>
        <dbReference type="ChEBI" id="CHEBI:33019"/>
        <dbReference type="ChEBI" id="CHEBI:37563"/>
        <dbReference type="ChEBI" id="CHEBI:57608"/>
        <dbReference type="ChEBI" id="CHEBI:57695"/>
        <dbReference type="EC" id="2.7.7.40"/>
    </reaction>
</comment>
<keyword evidence="7" id="KW-1185">Reference proteome</keyword>
<keyword evidence="3 5" id="KW-0777">Teichoic acid biosynthesis</keyword>
<dbReference type="HAMAP" id="MF_02068">
    <property type="entry name" value="TarI"/>
    <property type="match status" value="1"/>
</dbReference>
<feature type="site" description="Positions ribitol 5-phosphate for the nucleophilic attack" evidence="5">
    <location>
        <position position="160"/>
    </location>
</feature>
<feature type="site" description="Transition state stabilizer" evidence="5">
    <location>
        <position position="22"/>
    </location>
</feature>
<feature type="site" description="Positions ribitol 5-phosphate for the nucleophilic attack" evidence="5">
    <location>
        <position position="217"/>
    </location>
</feature>
<evidence type="ECO:0000256" key="4">
    <source>
        <dbReference type="ARBA" id="ARBA00023316"/>
    </source>
</evidence>
<dbReference type="InterPro" id="IPR018294">
    <property type="entry name" value="ISPD_synthase_CS"/>
</dbReference>
<dbReference type="EC" id="2.7.7.40" evidence="5"/>
<dbReference type="InterPro" id="IPR029044">
    <property type="entry name" value="Nucleotide-diphossugar_trans"/>
</dbReference>
<organism evidence="6 7">
    <name type="scientific">Shouchella xiaoxiensis</name>
    <dbReference type="NCBI Taxonomy" id="766895"/>
    <lineage>
        <taxon>Bacteria</taxon>
        <taxon>Bacillati</taxon>
        <taxon>Bacillota</taxon>
        <taxon>Bacilli</taxon>
        <taxon>Bacillales</taxon>
        <taxon>Bacillaceae</taxon>
        <taxon>Shouchella</taxon>
    </lineage>
</organism>
<evidence type="ECO:0000256" key="3">
    <source>
        <dbReference type="ARBA" id="ARBA00022944"/>
    </source>
</evidence>
<comment type="similarity">
    <text evidence="5">Belongs to the IspD/TarI cytidylyltransferase family. TarI subfamily.</text>
</comment>
<evidence type="ECO:0000256" key="1">
    <source>
        <dbReference type="ARBA" id="ARBA00022679"/>
    </source>
</evidence>
<keyword evidence="1 5" id="KW-0808">Transferase</keyword>
<reference evidence="6" key="1">
    <citation type="submission" date="2021-01" db="EMBL/GenBank/DDBJ databases">
        <title>Genomic Encyclopedia of Type Strains, Phase IV (KMG-IV): sequencing the most valuable type-strain genomes for metagenomic binning, comparative biology and taxonomic classification.</title>
        <authorList>
            <person name="Goeker M."/>
        </authorList>
    </citation>
    <scope>NUCLEOTIDE SEQUENCE</scope>
    <source>
        <strain evidence="6">DSM 21943</strain>
    </source>
</reference>
<dbReference type="Proteomes" id="UP001179280">
    <property type="component" value="Unassembled WGS sequence"/>
</dbReference>
<keyword evidence="4 5" id="KW-0961">Cell wall biogenesis/degradation</keyword>
<feature type="binding site" evidence="5">
    <location>
        <position position="112"/>
    </location>
    <ligand>
        <name>CTP</name>
        <dbReference type="ChEBI" id="CHEBI:37563"/>
    </ligand>
</feature>
<accession>A0ABS2T067</accession>
<dbReference type="GO" id="GO:0050518">
    <property type="term" value="F:2-C-methyl-D-erythritol 4-phosphate cytidylyltransferase activity"/>
    <property type="evidence" value="ECO:0007669"/>
    <property type="project" value="UniProtKB-EC"/>
</dbReference>
<evidence type="ECO:0000313" key="6">
    <source>
        <dbReference type="EMBL" id="MBM7841174.1"/>
    </source>
</evidence>
<dbReference type="CDD" id="cd02516">
    <property type="entry name" value="CDP-ME_synthetase"/>
    <property type="match status" value="1"/>
</dbReference>
<feature type="binding site" evidence="5">
    <location>
        <begin position="81"/>
        <end position="87"/>
    </location>
    <ligand>
        <name>CTP</name>
        <dbReference type="ChEBI" id="CHEBI:37563"/>
    </ligand>
</feature>
<name>A0ABS2T067_9BACI</name>
<protein>
    <recommendedName>
        <fullName evidence="5">Ribitol-5-phosphate cytidylyltransferase</fullName>
        <ecNumber evidence="5">2.7.7.40</ecNumber>
    </recommendedName>
</protein>
<dbReference type="PANTHER" id="PTHR32125:SF8">
    <property type="entry name" value="RIBITOL-5-PHOSPHATE CYTIDYLYLTRANSFERASE"/>
    <property type="match status" value="1"/>
</dbReference>
<keyword evidence="2 5" id="KW-0548">Nucleotidyltransferase</keyword>
<dbReference type="InterPro" id="IPR050088">
    <property type="entry name" value="IspD/TarI_cytidylyltransf_bact"/>
</dbReference>
<evidence type="ECO:0000256" key="5">
    <source>
        <dbReference type="HAMAP-Rule" id="MF_02068"/>
    </source>
</evidence>
<dbReference type="InterPro" id="IPR034683">
    <property type="entry name" value="IspD/TarI"/>
</dbReference>
<evidence type="ECO:0000313" key="7">
    <source>
        <dbReference type="Proteomes" id="UP001179280"/>
    </source>
</evidence>
<gene>
    <name evidence="5" type="primary">tarI</name>
    <name evidence="6" type="ORF">JOC54_004475</name>
</gene>
<feature type="site" description="Transition state stabilizer" evidence="5">
    <location>
        <position position="14"/>
    </location>
</feature>
<dbReference type="RefSeq" id="WP_204469147.1">
    <property type="nucleotide sequence ID" value="NZ_JAFBCV010000023.1"/>
</dbReference>
<comment type="function">
    <text evidence="5">Catalyzes the transfer of the cytidylyl group of CTP to D-ribitol 5-phosphate.</text>
</comment>
<dbReference type="InterPro" id="IPR034709">
    <property type="entry name" value="TarI"/>
</dbReference>
<dbReference type="PROSITE" id="PS01295">
    <property type="entry name" value="ISPD"/>
    <property type="match status" value="1"/>
</dbReference>